<keyword evidence="2" id="KW-1185">Reference proteome</keyword>
<organism evidence="1 2">
    <name type="scientific">Thamnidium elegans</name>
    <dbReference type="NCBI Taxonomy" id="101142"/>
    <lineage>
        <taxon>Eukaryota</taxon>
        <taxon>Fungi</taxon>
        <taxon>Fungi incertae sedis</taxon>
        <taxon>Mucoromycota</taxon>
        <taxon>Mucoromycotina</taxon>
        <taxon>Mucoromycetes</taxon>
        <taxon>Mucorales</taxon>
        <taxon>Mucorineae</taxon>
        <taxon>Mucoraceae</taxon>
        <taxon>Thamnidium</taxon>
    </lineage>
</organism>
<sequence>METFWYDRATTYEQEKLFQNIDMDVWNLTSPQQKTLRSVTVSDICGVIDIQIVRGLESLLKHSFSTSRTLILAFEYCAPFDTQTHPWIPWVEKILESKEKFTNSKYLPMMKAQEPNDHITISDLMEETIQMSINFLNLFANATISYSQDNLEDSQDPSNIDLKTEYPEIKLDAIINIDISLESTIISFSNLKENGDIKEVFDTNSLSSDNQALSLDKFLDISNITTLKLTKDGFDSIESIFPDYLEYFIYLAYLKDVILKKNLGFDEAELEIGYVVSIERMLLDNAIGTKSEFEEIVAASGIVKSEGTSNYLKVITRGEGLLPLLQRRHEGSEFPLNSYFLLANIHEDYIQLTLNKVVVPGSSEVEASSIVIKDKIISIENIYDSLCMNVWNCVVQTESLIILYDRLTIPLTHTCNCVINLSMNSMIEIAWKPTFKSLATTLYSSLENTNLFGSYYDLNYLFGLIHFNQNSEYQKKIAYLLSTELNEDFPAQFLHPKIDHKQPVFSRTSFQRGNMAVISNESYAYSITLSESGIYDTIVPSKKDARLGVVPNTIDKERAFLLLKKGDTIDRFGLEKSFSLERKLKTSQSHSGIEEIVRISIFRVKITDHIDNKSTTSLDNGSTIPLDNMALEKLKIFELTNNEYNCDMPIIISVKYKSHLSSLYFSVKVKGQNVVSKENYLALNHSTKVVALKNPE</sequence>
<name>A0A8H7VXY1_9FUNG</name>
<reference evidence="1" key="1">
    <citation type="submission" date="2021-01" db="EMBL/GenBank/DDBJ databases">
        <title>Metabolic potential, ecology and presence of endohyphal bacteria is reflected in genomic diversity of Mucoromycotina.</title>
        <authorList>
            <person name="Muszewska A."/>
            <person name="Okrasinska A."/>
            <person name="Steczkiewicz K."/>
            <person name="Drgas O."/>
            <person name="Orlowska M."/>
            <person name="Perlinska-Lenart U."/>
            <person name="Aleksandrzak-Piekarczyk T."/>
            <person name="Szatraj K."/>
            <person name="Zielenkiewicz U."/>
            <person name="Pilsyk S."/>
            <person name="Malc E."/>
            <person name="Mieczkowski P."/>
            <person name="Kruszewska J.S."/>
            <person name="Biernat P."/>
            <person name="Pawlowska J."/>
        </authorList>
    </citation>
    <scope>NUCLEOTIDE SEQUENCE</scope>
    <source>
        <strain evidence="1">WA0000018081</strain>
    </source>
</reference>
<evidence type="ECO:0000313" key="2">
    <source>
        <dbReference type="Proteomes" id="UP000613177"/>
    </source>
</evidence>
<dbReference type="AlphaFoldDB" id="A0A8H7VXY1"/>
<comment type="caution">
    <text evidence="1">The sequence shown here is derived from an EMBL/GenBank/DDBJ whole genome shotgun (WGS) entry which is preliminary data.</text>
</comment>
<gene>
    <name evidence="1" type="ORF">INT48_001132</name>
</gene>
<proteinExistence type="predicted"/>
<accession>A0A8H7VXY1</accession>
<dbReference type="EMBL" id="JAEPRE010000100">
    <property type="protein sequence ID" value="KAG2232778.1"/>
    <property type="molecule type" value="Genomic_DNA"/>
</dbReference>
<protein>
    <submittedName>
        <fullName evidence="1">Uncharacterized protein</fullName>
    </submittedName>
</protein>
<dbReference type="Proteomes" id="UP000613177">
    <property type="component" value="Unassembled WGS sequence"/>
</dbReference>
<evidence type="ECO:0000313" key="1">
    <source>
        <dbReference type="EMBL" id="KAG2232778.1"/>
    </source>
</evidence>